<dbReference type="SMART" id="SM00829">
    <property type="entry name" value="PKS_ER"/>
    <property type="match status" value="1"/>
</dbReference>
<dbReference type="Gene3D" id="3.40.50.720">
    <property type="entry name" value="NAD(P)-binding Rossmann-like Domain"/>
    <property type="match status" value="1"/>
</dbReference>
<dbReference type="InterPro" id="IPR013149">
    <property type="entry name" value="ADH-like_C"/>
</dbReference>
<dbReference type="Gene3D" id="3.90.180.10">
    <property type="entry name" value="Medium-chain alcohol dehydrogenases, catalytic domain"/>
    <property type="match status" value="1"/>
</dbReference>
<dbReference type="GO" id="GO:0016628">
    <property type="term" value="F:oxidoreductase activity, acting on the CH-CH group of donors, NAD or NADP as acceptor"/>
    <property type="evidence" value="ECO:0007669"/>
    <property type="project" value="InterPro"/>
</dbReference>
<dbReference type="EMBL" id="LXPS01000041">
    <property type="protein sequence ID" value="OAE36372.1"/>
    <property type="molecule type" value="Genomic_DNA"/>
</dbReference>
<organism evidence="3 4">
    <name type="scientific">Agrobacterium tumefaciens</name>
    <dbReference type="NCBI Taxonomy" id="358"/>
    <lineage>
        <taxon>Bacteria</taxon>
        <taxon>Pseudomonadati</taxon>
        <taxon>Pseudomonadota</taxon>
        <taxon>Alphaproteobacteria</taxon>
        <taxon>Hyphomicrobiales</taxon>
        <taxon>Rhizobiaceae</taxon>
        <taxon>Rhizobium/Agrobacterium group</taxon>
        <taxon>Agrobacterium</taxon>
        <taxon>Agrobacterium tumefaciens complex</taxon>
    </lineage>
</organism>
<dbReference type="Pfam" id="PF00107">
    <property type="entry name" value="ADH_zinc_N"/>
    <property type="match status" value="1"/>
</dbReference>
<evidence type="ECO:0000256" key="1">
    <source>
        <dbReference type="ARBA" id="ARBA00023002"/>
    </source>
</evidence>
<dbReference type="SUPFAM" id="SSF50129">
    <property type="entry name" value="GroES-like"/>
    <property type="match status" value="2"/>
</dbReference>
<proteinExistence type="predicted"/>
<dbReference type="SUPFAM" id="SSF51735">
    <property type="entry name" value="NAD(P)-binding Rossmann-fold domains"/>
    <property type="match status" value="1"/>
</dbReference>
<comment type="caution">
    <text evidence="3">The sequence shown here is derived from an EMBL/GenBank/DDBJ whole genome shotgun (WGS) entry which is preliminary data.</text>
</comment>
<feature type="domain" description="Enoyl reductase (ER)" evidence="2">
    <location>
        <begin position="18"/>
        <end position="334"/>
    </location>
</feature>
<sequence>MTTIKRIVLASRPLAEPSHENFRLEEAELREAAEGDVTVRVLYLSLDPYMRGRMSDAKSYAAPVPVDGIMEGETICEVVKSRHNGFVPGDIVRGRTGWCTGAVINGDLLRKIETHGAPVTTAIGVLGMPGFTAWSGLKFIGKPGQGETVAVAAASGPVGSMVGQLAKLYGARAVGIAGGPDKCAFVKGELGFDSVVNHRSENFVSDLTAASPNGIDVYFENVGGRVWDAVLPLLNQFGRVPVCGLVSQYNGANSSEADRLPATMSAILRQSLLVRGFIQTEFAADHFNDFLSEIGPKVASGEIRYREDVVDGLENAPDAFIGMLKGKNFGKLIVKIDGVVS</sequence>
<dbReference type="InterPro" id="IPR036291">
    <property type="entry name" value="NAD(P)-bd_dom_sf"/>
</dbReference>
<keyword evidence="1" id="KW-0560">Oxidoreductase</keyword>
<dbReference type="RefSeq" id="WP_063951781.1">
    <property type="nucleotide sequence ID" value="NZ_LXPS01000041.1"/>
</dbReference>
<dbReference type="FunFam" id="3.40.50.720:FF:000121">
    <property type="entry name" value="Prostaglandin reductase 2"/>
    <property type="match status" value="1"/>
</dbReference>
<accession>A0A176WVQ0</accession>
<dbReference type="PANTHER" id="PTHR43205:SF7">
    <property type="entry name" value="PROSTAGLANDIN REDUCTASE 1"/>
    <property type="match status" value="1"/>
</dbReference>
<dbReference type="Pfam" id="PF16884">
    <property type="entry name" value="ADH_N_2"/>
    <property type="match status" value="1"/>
</dbReference>
<dbReference type="CDD" id="cd05288">
    <property type="entry name" value="PGDH"/>
    <property type="match status" value="1"/>
</dbReference>
<evidence type="ECO:0000313" key="3">
    <source>
        <dbReference type="EMBL" id="OAE36372.1"/>
    </source>
</evidence>
<dbReference type="InterPro" id="IPR011032">
    <property type="entry name" value="GroES-like_sf"/>
</dbReference>
<dbReference type="InterPro" id="IPR041694">
    <property type="entry name" value="ADH_N_2"/>
</dbReference>
<dbReference type="AlphaFoldDB" id="A0A176WVQ0"/>
<evidence type="ECO:0000259" key="2">
    <source>
        <dbReference type="SMART" id="SM00829"/>
    </source>
</evidence>
<protein>
    <submittedName>
        <fullName evidence="3">NADP-dependent oxidoreductase</fullName>
    </submittedName>
</protein>
<evidence type="ECO:0000313" key="4">
    <source>
        <dbReference type="Proteomes" id="UP000077098"/>
    </source>
</evidence>
<name>A0A176WVQ0_AGRTU</name>
<dbReference type="PANTHER" id="PTHR43205">
    <property type="entry name" value="PROSTAGLANDIN REDUCTASE"/>
    <property type="match status" value="1"/>
</dbReference>
<dbReference type="InterPro" id="IPR045010">
    <property type="entry name" value="MDR_fam"/>
</dbReference>
<reference evidence="3 4" key="1">
    <citation type="submission" date="2016-05" db="EMBL/GenBank/DDBJ databases">
        <authorList>
            <person name="Lavstsen T."/>
            <person name="Jespersen J.S."/>
        </authorList>
    </citation>
    <scope>NUCLEOTIDE SEQUENCE [LARGE SCALE GENOMIC DNA]</scope>
    <source>
        <strain evidence="3 4">KCJ1736</strain>
    </source>
</reference>
<gene>
    <name evidence="3" type="ORF">A7J57_07390</name>
</gene>
<dbReference type="InterPro" id="IPR020843">
    <property type="entry name" value="ER"/>
</dbReference>
<dbReference type="Proteomes" id="UP000077098">
    <property type="component" value="Unassembled WGS sequence"/>
</dbReference>